<dbReference type="OrthoDB" id="1882547at2759"/>
<keyword evidence="4" id="KW-0575">Peroxidase</keyword>
<gene>
    <name evidence="10" type="ORF">STAS_08392</name>
</gene>
<dbReference type="Pfam" id="PF08534">
    <property type="entry name" value="Redoxin"/>
    <property type="match status" value="1"/>
</dbReference>
<comment type="similarity">
    <text evidence="2">Belongs to the peroxiredoxin family. Prx5 subfamily.</text>
</comment>
<dbReference type="SUPFAM" id="SSF52833">
    <property type="entry name" value="Thioredoxin-like"/>
    <property type="match status" value="1"/>
</dbReference>
<evidence type="ECO:0000256" key="6">
    <source>
        <dbReference type="ARBA" id="ARBA00023002"/>
    </source>
</evidence>
<evidence type="ECO:0000313" key="10">
    <source>
        <dbReference type="EMBL" id="GER32334.1"/>
    </source>
</evidence>
<evidence type="ECO:0000256" key="4">
    <source>
        <dbReference type="ARBA" id="ARBA00022559"/>
    </source>
</evidence>
<dbReference type="InterPro" id="IPR045285">
    <property type="entry name" value="At5g19230-like"/>
</dbReference>
<dbReference type="GO" id="GO:0034599">
    <property type="term" value="P:cellular response to oxidative stress"/>
    <property type="evidence" value="ECO:0007669"/>
    <property type="project" value="InterPro"/>
</dbReference>
<protein>
    <recommendedName>
        <fullName evidence="3">glutaredoxin-dependent peroxiredoxin</fullName>
        <ecNumber evidence="3">1.11.1.25</ecNumber>
    </recommendedName>
    <alternativeName>
        <fullName evidence="7">Glutaredoxin-dependent peroxiredoxin</fullName>
    </alternativeName>
</protein>
<evidence type="ECO:0000256" key="5">
    <source>
        <dbReference type="ARBA" id="ARBA00022862"/>
    </source>
</evidence>
<evidence type="ECO:0000256" key="1">
    <source>
        <dbReference type="ARBA" id="ARBA00001711"/>
    </source>
</evidence>
<dbReference type="AlphaFoldDB" id="A0A5A7PHZ6"/>
<sequence length="397" mass="43102">MAMLKRTALMRSLVNGFGGSRSYASVAVGSDLLSAAPDVSLQKARSWNEGVESKFSTTALKDILKDKKVVIFGLPGAYTGVCSAQHVPSYKNNINKFKEKGIDSVICVAVNDPYVMNGWAEKLQAKDAAKFKFAESQMVIEFYGDFDGSFHKKLDLSIDLSAALLGPRSHRWSAYVVDGKIKVLNVEEAPSEFKVKTLCNGLVDPCLLDRDKALVFVNEENRLVQGINQYRTSLNLTALTHNERAECLASELADQFKGQPCTNSTGSNTIPGTEPQFPNFQNLLTKCHLNVTTTRDGQILPACVPHLNPSLVLSNFTMSQYSSFLNGTQFSGIGVGSEDDWIVVILTTNTSEGDYALGTNVDNGAPGIGGIAGFKDLTGLWVLTSFKISIYAKIEGK</sequence>
<dbReference type="InterPro" id="IPR037944">
    <property type="entry name" value="PRX5-like"/>
</dbReference>
<evidence type="ECO:0000256" key="2">
    <source>
        <dbReference type="ARBA" id="ARBA00010505"/>
    </source>
</evidence>
<proteinExistence type="inferred from homology"/>
<dbReference type="InterPro" id="IPR059083">
    <property type="entry name" value="At5g19230_dom"/>
</dbReference>
<evidence type="ECO:0000256" key="7">
    <source>
        <dbReference type="ARBA" id="ARBA00031688"/>
    </source>
</evidence>
<comment type="catalytic activity">
    <reaction evidence="1">
        <text>[glutaredoxin]-dithiol + a hydroperoxide = [glutaredoxin]-disulfide + an alcohol + H2O</text>
        <dbReference type="Rhea" id="RHEA:62624"/>
        <dbReference type="Rhea" id="RHEA-COMP:10729"/>
        <dbReference type="Rhea" id="RHEA-COMP:10730"/>
        <dbReference type="ChEBI" id="CHEBI:15377"/>
        <dbReference type="ChEBI" id="CHEBI:29950"/>
        <dbReference type="ChEBI" id="CHEBI:30879"/>
        <dbReference type="ChEBI" id="CHEBI:35924"/>
        <dbReference type="ChEBI" id="CHEBI:50058"/>
        <dbReference type="EC" id="1.11.1.25"/>
    </reaction>
</comment>
<keyword evidence="5" id="KW-0049">Antioxidant</keyword>
<dbReference type="Pfam" id="PF25884">
    <property type="entry name" value="At5g19230"/>
    <property type="match status" value="1"/>
</dbReference>
<comment type="caution">
    <text evidence="10">The sequence shown here is derived from an EMBL/GenBank/DDBJ whole genome shotgun (WGS) entry which is preliminary data.</text>
</comment>
<keyword evidence="11" id="KW-1185">Reference proteome</keyword>
<dbReference type="Gene3D" id="3.40.30.10">
    <property type="entry name" value="Glutaredoxin"/>
    <property type="match status" value="1"/>
</dbReference>
<keyword evidence="6" id="KW-0560">Oxidoreductase</keyword>
<evidence type="ECO:0000256" key="3">
    <source>
        <dbReference type="ARBA" id="ARBA00013016"/>
    </source>
</evidence>
<dbReference type="GO" id="GO:0008379">
    <property type="term" value="F:thioredoxin peroxidase activity"/>
    <property type="evidence" value="ECO:0007669"/>
    <property type="project" value="InterPro"/>
</dbReference>
<evidence type="ECO:0000259" key="9">
    <source>
        <dbReference type="PROSITE" id="PS51352"/>
    </source>
</evidence>
<evidence type="ECO:0000256" key="8">
    <source>
        <dbReference type="PIRSR" id="PIRSR637944-1"/>
    </source>
</evidence>
<dbReference type="CDD" id="cd03013">
    <property type="entry name" value="PRX5_like"/>
    <property type="match status" value="1"/>
</dbReference>
<reference evidence="11" key="1">
    <citation type="journal article" date="2019" name="Curr. Biol.">
        <title>Genome Sequence of Striga asiatica Provides Insight into the Evolution of Plant Parasitism.</title>
        <authorList>
            <person name="Yoshida S."/>
            <person name="Kim S."/>
            <person name="Wafula E.K."/>
            <person name="Tanskanen J."/>
            <person name="Kim Y.M."/>
            <person name="Honaas L."/>
            <person name="Yang Z."/>
            <person name="Spallek T."/>
            <person name="Conn C.E."/>
            <person name="Ichihashi Y."/>
            <person name="Cheong K."/>
            <person name="Cui S."/>
            <person name="Der J.P."/>
            <person name="Gundlach H."/>
            <person name="Jiao Y."/>
            <person name="Hori C."/>
            <person name="Ishida J.K."/>
            <person name="Kasahara H."/>
            <person name="Kiba T."/>
            <person name="Kim M.S."/>
            <person name="Koo N."/>
            <person name="Laohavisit A."/>
            <person name="Lee Y.H."/>
            <person name="Lumba S."/>
            <person name="McCourt P."/>
            <person name="Mortimer J.C."/>
            <person name="Mutuku J.M."/>
            <person name="Nomura T."/>
            <person name="Sasaki-Sekimoto Y."/>
            <person name="Seto Y."/>
            <person name="Wang Y."/>
            <person name="Wakatake T."/>
            <person name="Sakakibara H."/>
            <person name="Demura T."/>
            <person name="Yamaguchi S."/>
            <person name="Yoneyama K."/>
            <person name="Manabe R.I."/>
            <person name="Nelson D.C."/>
            <person name="Schulman A.H."/>
            <person name="Timko M.P."/>
            <person name="dePamphilis C.W."/>
            <person name="Choi D."/>
            <person name="Shirasu K."/>
        </authorList>
    </citation>
    <scope>NUCLEOTIDE SEQUENCE [LARGE SCALE GENOMIC DNA]</scope>
    <source>
        <strain evidence="11">cv. UVA1</strain>
    </source>
</reference>
<organism evidence="10 11">
    <name type="scientific">Striga asiatica</name>
    <name type="common">Asiatic witchweed</name>
    <name type="synonym">Buchnera asiatica</name>
    <dbReference type="NCBI Taxonomy" id="4170"/>
    <lineage>
        <taxon>Eukaryota</taxon>
        <taxon>Viridiplantae</taxon>
        <taxon>Streptophyta</taxon>
        <taxon>Embryophyta</taxon>
        <taxon>Tracheophyta</taxon>
        <taxon>Spermatophyta</taxon>
        <taxon>Magnoliopsida</taxon>
        <taxon>eudicotyledons</taxon>
        <taxon>Gunneridae</taxon>
        <taxon>Pentapetalae</taxon>
        <taxon>asterids</taxon>
        <taxon>lamiids</taxon>
        <taxon>Lamiales</taxon>
        <taxon>Orobanchaceae</taxon>
        <taxon>Buchnereae</taxon>
        <taxon>Striga</taxon>
    </lineage>
</organism>
<evidence type="ECO:0000313" key="11">
    <source>
        <dbReference type="Proteomes" id="UP000325081"/>
    </source>
</evidence>
<dbReference type="InterPro" id="IPR013766">
    <property type="entry name" value="Thioredoxin_domain"/>
</dbReference>
<accession>A0A5A7PHZ6</accession>
<feature type="domain" description="Thioredoxin" evidence="9">
    <location>
        <begin position="30"/>
        <end position="166"/>
    </location>
</feature>
<dbReference type="InterPro" id="IPR013740">
    <property type="entry name" value="Redoxin"/>
</dbReference>
<dbReference type="EMBL" id="BKCP01004583">
    <property type="protein sequence ID" value="GER32334.1"/>
    <property type="molecule type" value="Genomic_DNA"/>
</dbReference>
<name>A0A5A7PHZ6_STRAF</name>
<dbReference type="Proteomes" id="UP000325081">
    <property type="component" value="Unassembled WGS sequence"/>
</dbReference>
<feature type="active site" description="Cysteine sulfenic acid (-SOH) intermediate" evidence="8">
    <location>
        <position position="82"/>
    </location>
</feature>
<dbReference type="PROSITE" id="PS51352">
    <property type="entry name" value="THIOREDOXIN_2"/>
    <property type="match status" value="1"/>
</dbReference>
<dbReference type="PANTHER" id="PTHR33976">
    <property type="entry name" value="OS07G0645000 PROTEIN"/>
    <property type="match status" value="1"/>
</dbReference>
<dbReference type="EC" id="1.11.1.25" evidence="3"/>
<dbReference type="InterPro" id="IPR036249">
    <property type="entry name" value="Thioredoxin-like_sf"/>
</dbReference>
<dbReference type="PANTHER" id="PTHR33976:SF8">
    <property type="entry name" value="OS07G0645000 PROTEIN"/>
    <property type="match status" value="1"/>
</dbReference>